<evidence type="ECO:0000313" key="1">
    <source>
        <dbReference type="EMBL" id="TGJ72697.1"/>
    </source>
</evidence>
<dbReference type="EMBL" id="SOZJ01000002">
    <property type="protein sequence ID" value="TGJ72697.1"/>
    <property type="molecule type" value="Genomic_DNA"/>
</dbReference>
<accession>A0A7C8KIG0</accession>
<evidence type="ECO:0000313" key="2">
    <source>
        <dbReference type="Proteomes" id="UP000297595"/>
    </source>
</evidence>
<proteinExistence type="predicted"/>
<name>A0A7C8KIG0_ORBOL</name>
<dbReference type="AlphaFoldDB" id="A0A7C8KIG0"/>
<gene>
    <name evidence="1" type="ORF">EYR41_004573</name>
</gene>
<organism evidence="1 2">
    <name type="scientific">Orbilia oligospora</name>
    <name type="common">Nematode-trapping fungus</name>
    <name type="synonym">Arthrobotrys oligospora</name>
    <dbReference type="NCBI Taxonomy" id="2813651"/>
    <lineage>
        <taxon>Eukaryota</taxon>
        <taxon>Fungi</taxon>
        <taxon>Dikarya</taxon>
        <taxon>Ascomycota</taxon>
        <taxon>Pezizomycotina</taxon>
        <taxon>Orbiliomycetes</taxon>
        <taxon>Orbiliales</taxon>
        <taxon>Orbiliaceae</taxon>
        <taxon>Orbilia</taxon>
    </lineage>
</organism>
<sequence length="123" mass="14153">MLALSCLVARLLNCGTIPGALLPPRAADTLHGRLVPSGQSNQGVTPRNRALIGDFGRKSNRYMPHADRVQRISITGHAYKRFTFLAPRRFSRHRTIEDFPQHKISCCKFLVHRHPRRQRLERY</sequence>
<comment type="caution">
    <text evidence="1">The sequence shown here is derived from an EMBL/GenBank/DDBJ whole genome shotgun (WGS) entry which is preliminary data.</text>
</comment>
<protein>
    <submittedName>
        <fullName evidence="1">Uncharacterized protein</fullName>
    </submittedName>
</protein>
<dbReference type="Proteomes" id="UP000297595">
    <property type="component" value="Unassembled WGS sequence"/>
</dbReference>
<reference evidence="1 2" key="1">
    <citation type="submission" date="2019-03" db="EMBL/GenBank/DDBJ databases">
        <title>Nematode-trapping fungi genome.</title>
        <authorList>
            <person name="Vidal-Diez De Ulzurrun G."/>
        </authorList>
    </citation>
    <scope>NUCLEOTIDE SEQUENCE [LARGE SCALE GENOMIC DNA]</scope>
    <source>
        <strain evidence="1 2">TWF154</strain>
    </source>
</reference>